<name>A0AAN7K0M1_9MYRT</name>
<dbReference type="EMBL" id="JAXIOK010000013">
    <property type="protein sequence ID" value="KAK4757074.1"/>
    <property type="molecule type" value="Genomic_DNA"/>
</dbReference>
<accession>A0AAN7K0M1</accession>
<proteinExistence type="predicted"/>
<evidence type="ECO:0000313" key="1">
    <source>
        <dbReference type="EMBL" id="KAK4757074.1"/>
    </source>
</evidence>
<dbReference type="InterPro" id="IPR008930">
    <property type="entry name" value="Terpenoid_cyclase/PrenylTrfase"/>
</dbReference>
<comment type="caution">
    <text evidence="1">The sequence shown here is derived from an EMBL/GenBank/DDBJ whole genome shotgun (WGS) entry which is preliminary data.</text>
</comment>
<dbReference type="SUPFAM" id="SSF48239">
    <property type="entry name" value="Terpenoid cyclases/Protein prenyltransferases"/>
    <property type="match status" value="1"/>
</dbReference>
<evidence type="ECO:0000313" key="2">
    <source>
        <dbReference type="Proteomes" id="UP001345219"/>
    </source>
</evidence>
<reference evidence="1 2" key="1">
    <citation type="journal article" date="2023" name="Hortic Res">
        <title>Pangenome of water caltrop reveals structural variations and asymmetric subgenome divergence after allopolyploidization.</title>
        <authorList>
            <person name="Zhang X."/>
            <person name="Chen Y."/>
            <person name="Wang L."/>
            <person name="Yuan Y."/>
            <person name="Fang M."/>
            <person name="Shi L."/>
            <person name="Lu R."/>
            <person name="Comes H.P."/>
            <person name="Ma Y."/>
            <person name="Chen Y."/>
            <person name="Huang G."/>
            <person name="Zhou Y."/>
            <person name="Zheng Z."/>
            <person name="Qiu Y."/>
        </authorList>
    </citation>
    <scope>NUCLEOTIDE SEQUENCE [LARGE SCALE GENOMIC DNA]</scope>
    <source>
        <tissue evidence="1">Roots</tissue>
    </source>
</reference>
<sequence length="92" mass="10463">MVEQGVFQIYRLFADMPPTSQSFMLELQRDSHIEYLANGLRELGSSFCVLDAIDGLYSFLRQMKQPNGGFRDIPACQVASILYILDENLVVQ</sequence>
<organism evidence="1 2">
    <name type="scientific">Trapa incisa</name>
    <dbReference type="NCBI Taxonomy" id="236973"/>
    <lineage>
        <taxon>Eukaryota</taxon>
        <taxon>Viridiplantae</taxon>
        <taxon>Streptophyta</taxon>
        <taxon>Embryophyta</taxon>
        <taxon>Tracheophyta</taxon>
        <taxon>Spermatophyta</taxon>
        <taxon>Magnoliopsida</taxon>
        <taxon>eudicotyledons</taxon>
        <taxon>Gunneridae</taxon>
        <taxon>Pentapetalae</taxon>
        <taxon>rosids</taxon>
        <taxon>malvids</taxon>
        <taxon>Myrtales</taxon>
        <taxon>Lythraceae</taxon>
        <taxon>Trapa</taxon>
    </lineage>
</organism>
<dbReference type="AlphaFoldDB" id="A0AAN7K0M1"/>
<protein>
    <submittedName>
        <fullName evidence="1">Uncharacterized protein</fullName>
    </submittedName>
</protein>
<keyword evidence="2" id="KW-1185">Reference proteome</keyword>
<gene>
    <name evidence="1" type="ORF">SAY87_007201</name>
</gene>
<dbReference type="Proteomes" id="UP001345219">
    <property type="component" value="Chromosome 6"/>
</dbReference>